<feature type="region of interest" description="Disordered" evidence="2">
    <location>
        <begin position="70"/>
        <end position="90"/>
    </location>
</feature>
<dbReference type="PANTHER" id="PTHR47425:SF2">
    <property type="entry name" value="FARB-RELATED"/>
    <property type="match status" value="1"/>
</dbReference>
<protein>
    <recommendedName>
        <fullName evidence="3">Xylanolytic transcriptional activator regulatory domain-containing protein</fullName>
    </recommendedName>
</protein>
<keyword evidence="5" id="KW-1185">Reference proteome</keyword>
<sequence>MEILSPPGQPGDDQHNNHFISSSCDGPDRQRTTRPPPPAISSDLDGGISPHDPRNSRLFQKNLSPISDHWVSNHTNSPGIPQRSSSLPRLPSYIRPVPPYLRQRDLQYLADSGALTIPDDAFRDELLRTYVHVVYPFMPAIDLGDFLGPIMNLDDRSPVSLLLFQAVMFAGVTFVDAKFLQARGYDSRKAARKAFFSRVRLLYGLDYEQDRLPLLQAVLLMTYWYDCPENDKDTWYWMGIALGLAQPIHRL</sequence>
<dbReference type="CDD" id="cd12148">
    <property type="entry name" value="fungal_TF_MHR"/>
    <property type="match status" value="1"/>
</dbReference>
<dbReference type="PANTHER" id="PTHR47425">
    <property type="entry name" value="FARB-RELATED"/>
    <property type="match status" value="1"/>
</dbReference>
<evidence type="ECO:0000259" key="3">
    <source>
        <dbReference type="Pfam" id="PF04082"/>
    </source>
</evidence>
<dbReference type="Pfam" id="PF04082">
    <property type="entry name" value="Fungal_trans"/>
    <property type="match status" value="1"/>
</dbReference>
<feature type="region of interest" description="Disordered" evidence="2">
    <location>
        <begin position="1"/>
        <end position="57"/>
    </location>
</feature>
<evidence type="ECO:0000313" key="4">
    <source>
        <dbReference type="EMBL" id="CAK7235167.1"/>
    </source>
</evidence>
<gene>
    <name evidence="4" type="ORF">SBRCBS47491_009199</name>
</gene>
<evidence type="ECO:0000256" key="1">
    <source>
        <dbReference type="ARBA" id="ARBA00023242"/>
    </source>
</evidence>
<dbReference type="Proteomes" id="UP001642406">
    <property type="component" value="Unassembled WGS sequence"/>
</dbReference>
<proteinExistence type="predicted"/>
<name>A0ABP0CSQ3_9PEZI</name>
<evidence type="ECO:0000313" key="5">
    <source>
        <dbReference type="Proteomes" id="UP001642406"/>
    </source>
</evidence>
<dbReference type="InterPro" id="IPR007219">
    <property type="entry name" value="XnlR_reg_dom"/>
</dbReference>
<dbReference type="EMBL" id="CAWUHC010000137">
    <property type="protein sequence ID" value="CAK7235167.1"/>
    <property type="molecule type" value="Genomic_DNA"/>
</dbReference>
<keyword evidence="1" id="KW-0539">Nucleus</keyword>
<reference evidence="4 5" key="1">
    <citation type="submission" date="2024-01" db="EMBL/GenBank/DDBJ databases">
        <authorList>
            <person name="Allen C."/>
            <person name="Tagirdzhanova G."/>
        </authorList>
    </citation>
    <scope>NUCLEOTIDE SEQUENCE [LARGE SCALE GENOMIC DNA]</scope>
</reference>
<dbReference type="InterPro" id="IPR052761">
    <property type="entry name" value="Fungal_Detox/Toxin_TFs"/>
</dbReference>
<feature type="domain" description="Xylanolytic transcriptional activator regulatory" evidence="3">
    <location>
        <begin position="129"/>
        <end position="246"/>
    </location>
</feature>
<evidence type="ECO:0000256" key="2">
    <source>
        <dbReference type="SAM" id="MobiDB-lite"/>
    </source>
</evidence>
<comment type="caution">
    <text evidence="4">The sequence shown here is derived from an EMBL/GenBank/DDBJ whole genome shotgun (WGS) entry which is preliminary data.</text>
</comment>
<accession>A0ABP0CSQ3</accession>
<feature type="compositionally biased region" description="Polar residues" evidence="2">
    <location>
        <begin position="70"/>
        <end position="79"/>
    </location>
</feature>
<organism evidence="4 5">
    <name type="scientific">Sporothrix bragantina</name>
    <dbReference type="NCBI Taxonomy" id="671064"/>
    <lineage>
        <taxon>Eukaryota</taxon>
        <taxon>Fungi</taxon>
        <taxon>Dikarya</taxon>
        <taxon>Ascomycota</taxon>
        <taxon>Pezizomycotina</taxon>
        <taxon>Sordariomycetes</taxon>
        <taxon>Sordariomycetidae</taxon>
        <taxon>Ophiostomatales</taxon>
        <taxon>Ophiostomataceae</taxon>
        <taxon>Sporothrix</taxon>
    </lineage>
</organism>